<dbReference type="EMBL" id="CAQJ01000022">
    <property type="protein sequence ID" value="CCQ89999.1"/>
    <property type="molecule type" value="Genomic_DNA"/>
</dbReference>
<evidence type="ECO:0000313" key="1">
    <source>
        <dbReference type="EMBL" id="CCQ89999.1"/>
    </source>
</evidence>
<accession>M1YWX4</accession>
<dbReference type="OrthoDB" id="70513at2"/>
<protein>
    <submittedName>
        <fullName evidence="1">Uncharacterized protein</fullName>
    </submittedName>
</protein>
<dbReference type="RefSeq" id="WP_005007016.1">
    <property type="nucleotide sequence ID" value="NZ_HG422173.1"/>
</dbReference>
<proteinExistence type="predicted"/>
<dbReference type="Proteomes" id="UP000011704">
    <property type="component" value="Unassembled WGS sequence"/>
</dbReference>
<name>M1YWX4_NITG3</name>
<dbReference type="STRING" id="1266370.NITGR_20034"/>
<keyword evidence="2" id="KW-1185">Reference proteome</keyword>
<organism evidence="1 2">
    <name type="scientific">Nitrospina gracilis (strain 3/211)</name>
    <dbReference type="NCBI Taxonomy" id="1266370"/>
    <lineage>
        <taxon>Bacteria</taxon>
        <taxon>Pseudomonadati</taxon>
        <taxon>Nitrospinota/Tectimicrobiota group</taxon>
        <taxon>Nitrospinota</taxon>
        <taxon>Nitrospinia</taxon>
        <taxon>Nitrospinales</taxon>
        <taxon>Nitrospinaceae</taxon>
        <taxon>Nitrospina</taxon>
    </lineage>
</organism>
<dbReference type="HOGENOM" id="CLU_972025_0_0_0"/>
<comment type="caution">
    <text evidence="1">The sequence shown here is derived from an EMBL/GenBank/DDBJ whole genome shotgun (WGS) entry which is preliminary data.</text>
</comment>
<reference evidence="1 2" key="1">
    <citation type="journal article" date="2013" name="Front. Microbiol.">
        <title>The genome of Nitrospina gracilis illuminates the metabolism and evolution of the major marine nitrite oxidizer.</title>
        <authorList>
            <person name="Luecker S."/>
            <person name="Nowka B."/>
            <person name="Rattei T."/>
            <person name="Spieck E."/>
            <person name="and Daims H."/>
        </authorList>
    </citation>
    <scope>NUCLEOTIDE SEQUENCE [LARGE SCALE GENOMIC DNA]</scope>
    <source>
        <strain evidence="1 2">3/211</strain>
    </source>
</reference>
<sequence>MDKKIAVFIVHGIGSQKKGFSEAIEKNLRSNFRNALRHMGEDHRTGIEDALLFKEGLWADIVQEGEDELQKRLFRDPDTDVDWLCCRRFSIDNFGDAISYCKGPNEGPYSQYRKIHERIGQLIKEISDQTHPSENTLLTVVSHSLGTVILSDYFYDTRNTLKPDRQLVFTNFFTLGSPISIYANRFYNCESDSDPFAGFLPQKVEDEQGVWVNIFDEDDIVGYPIRPINAHCREAVTADINIDVGSFLLGWTPFCHRGYWKNKKIGKVIAEKLAIDWLRVHGEAAETTMKRIGDYKKRYKMPES</sequence>
<dbReference type="AlphaFoldDB" id="M1YWX4"/>
<gene>
    <name evidence="1" type="ORF">NITGR_20034</name>
</gene>
<evidence type="ECO:0000313" key="2">
    <source>
        <dbReference type="Proteomes" id="UP000011704"/>
    </source>
</evidence>
<dbReference type="InParanoid" id="M1YWX4"/>